<proteinExistence type="predicted"/>
<accession>A0ABP0Y475</accession>
<feature type="transmembrane region" description="Helical" evidence="2">
    <location>
        <begin position="139"/>
        <end position="161"/>
    </location>
</feature>
<feature type="region of interest" description="Disordered" evidence="1">
    <location>
        <begin position="94"/>
        <end position="113"/>
    </location>
</feature>
<protein>
    <submittedName>
        <fullName evidence="3">Uncharacterized protein</fullName>
    </submittedName>
</protein>
<name>A0ABP0Y475_9ROSI</name>
<evidence type="ECO:0000313" key="4">
    <source>
        <dbReference type="Proteomes" id="UP001642487"/>
    </source>
</evidence>
<dbReference type="Proteomes" id="UP001642487">
    <property type="component" value="Chromosome 2"/>
</dbReference>
<evidence type="ECO:0000256" key="1">
    <source>
        <dbReference type="SAM" id="MobiDB-lite"/>
    </source>
</evidence>
<gene>
    <name evidence="3" type="ORF">CITCOLO1_LOCUS7027</name>
</gene>
<evidence type="ECO:0000313" key="3">
    <source>
        <dbReference type="EMBL" id="CAK9315243.1"/>
    </source>
</evidence>
<evidence type="ECO:0000256" key="2">
    <source>
        <dbReference type="SAM" id="Phobius"/>
    </source>
</evidence>
<keyword evidence="2" id="KW-0812">Transmembrane</keyword>
<reference evidence="3 4" key="1">
    <citation type="submission" date="2024-03" db="EMBL/GenBank/DDBJ databases">
        <authorList>
            <person name="Gkanogiannis A."/>
            <person name="Becerra Lopez-Lavalle L."/>
        </authorList>
    </citation>
    <scope>NUCLEOTIDE SEQUENCE [LARGE SCALE GENOMIC DNA]</scope>
</reference>
<feature type="compositionally biased region" description="Low complexity" evidence="1">
    <location>
        <begin position="94"/>
        <end position="110"/>
    </location>
</feature>
<keyword evidence="2" id="KW-1133">Transmembrane helix</keyword>
<dbReference type="EMBL" id="OZ021736">
    <property type="protein sequence ID" value="CAK9315243.1"/>
    <property type="molecule type" value="Genomic_DNA"/>
</dbReference>
<organism evidence="3 4">
    <name type="scientific">Citrullus colocynthis</name>
    <name type="common">colocynth</name>
    <dbReference type="NCBI Taxonomy" id="252529"/>
    <lineage>
        <taxon>Eukaryota</taxon>
        <taxon>Viridiplantae</taxon>
        <taxon>Streptophyta</taxon>
        <taxon>Embryophyta</taxon>
        <taxon>Tracheophyta</taxon>
        <taxon>Spermatophyta</taxon>
        <taxon>Magnoliopsida</taxon>
        <taxon>eudicotyledons</taxon>
        <taxon>Gunneridae</taxon>
        <taxon>Pentapetalae</taxon>
        <taxon>rosids</taxon>
        <taxon>fabids</taxon>
        <taxon>Cucurbitales</taxon>
        <taxon>Cucurbitaceae</taxon>
        <taxon>Benincaseae</taxon>
        <taxon>Citrullus</taxon>
    </lineage>
</organism>
<sequence>MKIVVFLQGNYYDILCYEEIIENGEMGSLNVKVKLSSCFNINIRPHVTHDFLSLRRRTALRPRRPPPPTPSHATTVRRRLQIGSLSLSHHSQHLSFDLSPPAQSSSAASPSSPPISKPTPLFSWPYTFACVPPPLPESWFWAWFWRFWIVFGWILFIHWIFGLSIV</sequence>
<keyword evidence="4" id="KW-1185">Reference proteome</keyword>
<keyword evidence="2" id="KW-0472">Membrane</keyword>